<sequence length="173" mass="18983">NQGGVEVEQNVQPLVISLQRLRPWHIFKISLALVGSVAGDIHTVGQTQGVQDALVTLVILNHGLADVERAHHVLILQLTNTESVHHQCAFFFVFCSIFLTLTLASVTRPLRMSMETSTKPGRSLALALRLSDWRVDKQNSFVTSGSWVSPEAFLHASTMRLVALGFPPPEPPA</sequence>
<keyword evidence="1" id="KW-1133">Transmembrane helix</keyword>
<name>A0A8R7UE01_TRIUA</name>
<reference evidence="3" key="1">
    <citation type="journal article" date="2013" name="Nature">
        <title>Draft genome of the wheat A-genome progenitor Triticum urartu.</title>
        <authorList>
            <person name="Ling H.Q."/>
            <person name="Zhao S."/>
            <person name="Liu D."/>
            <person name="Wang J."/>
            <person name="Sun H."/>
            <person name="Zhang C."/>
            <person name="Fan H."/>
            <person name="Li D."/>
            <person name="Dong L."/>
            <person name="Tao Y."/>
            <person name="Gao C."/>
            <person name="Wu H."/>
            <person name="Li Y."/>
            <person name="Cui Y."/>
            <person name="Guo X."/>
            <person name="Zheng S."/>
            <person name="Wang B."/>
            <person name="Yu K."/>
            <person name="Liang Q."/>
            <person name="Yang W."/>
            <person name="Lou X."/>
            <person name="Chen J."/>
            <person name="Feng M."/>
            <person name="Jian J."/>
            <person name="Zhang X."/>
            <person name="Luo G."/>
            <person name="Jiang Y."/>
            <person name="Liu J."/>
            <person name="Wang Z."/>
            <person name="Sha Y."/>
            <person name="Zhang B."/>
            <person name="Wu H."/>
            <person name="Tang D."/>
            <person name="Shen Q."/>
            <person name="Xue P."/>
            <person name="Zou S."/>
            <person name="Wang X."/>
            <person name="Liu X."/>
            <person name="Wang F."/>
            <person name="Yang Y."/>
            <person name="An X."/>
            <person name="Dong Z."/>
            <person name="Zhang K."/>
            <person name="Zhang X."/>
            <person name="Luo M.C."/>
            <person name="Dvorak J."/>
            <person name="Tong Y."/>
            <person name="Wang J."/>
            <person name="Yang H."/>
            <person name="Li Z."/>
            <person name="Wang D."/>
            <person name="Zhang A."/>
            <person name="Wang J."/>
        </authorList>
    </citation>
    <scope>NUCLEOTIDE SEQUENCE</scope>
    <source>
        <strain evidence="3">cv. G1812</strain>
    </source>
</reference>
<dbReference type="AlphaFoldDB" id="A0A8R7UE01"/>
<proteinExistence type="predicted"/>
<keyword evidence="1" id="KW-0472">Membrane</keyword>
<evidence type="ECO:0000313" key="2">
    <source>
        <dbReference type="EnsemblPlants" id="TuG1812G0400004028.01.T01.cds248329"/>
    </source>
</evidence>
<protein>
    <submittedName>
        <fullName evidence="2">Uncharacterized protein</fullName>
    </submittedName>
</protein>
<evidence type="ECO:0000256" key="1">
    <source>
        <dbReference type="SAM" id="Phobius"/>
    </source>
</evidence>
<organism evidence="2 3">
    <name type="scientific">Triticum urartu</name>
    <name type="common">Red wild einkorn</name>
    <name type="synonym">Crithodium urartu</name>
    <dbReference type="NCBI Taxonomy" id="4572"/>
    <lineage>
        <taxon>Eukaryota</taxon>
        <taxon>Viridiplantae</taxon>
        <taxon>Streptophyta</taxon>
        <taxon>Embryophyta</taxon>
        <taxon>Tracheophyta</taxon>
        <taxon>Spermatophyta</taxon>
        <taxon>Magnoliopsida</taxon>
        <taxon>Liliopsida</taxon>
        <taxon>Poales</taxon>
        <taxon>Poaceae</taxon>
        <taxon>BOP clade</taxon>
        <taxon>Pooideae</taxon>
        <taxon>Triticodae</taxon>
        <taxon>Triticeae</taxon>
        <taxon>Triticinae</taxon>
        <taxon>Triticum</taxon>
    </lineage>
</organism>
<evidence type="ECO:0000313" key="3">
    <source>
        <dbReference type="Proteomes" id="UP000015106"/>
    </source>
</evidence>
<accession>A0A8R7UE01</accession>
<dbReference type="EnsemblPlants" id="TuG1812G0400004028.01.T01">
    <property type="protein sequence ID" value="TuG1812G0400004028.01.T01.cds248329"/>
    <property type="gene ID" value="TuG1812G0400004028.01"/>
</dbReference>
<dbReference type="Gramene" id="TuG1812G0400004028.01.T01">
    <property type="protein sequence ID" value="TuG1812G0400004028.01.T01.cds248329"/>
    <property type="gene ID" value="TuG1812G0400004028.01"/>
</dbReference>
<reference evidence="2" key="3">
    <citation type="submission" date="2022-06" db="UniProtKB">
        <authorList>
            <consortium name="EnsemblPlants"/>
        </authorList>
    </citation>
    <scope>IDENTIFICATION</scope>
</reference>
<feature type="transmembrane region" description="Helical" evidence="1">
    <location>
        <begin position="84"/>
        <end position="104"/>
    </location>
</feature>
<keyword evidence="3" id="KW-1185">Reference proteome</keyword>
<dbReference type="Proteomes" id="UP000015106">
    <property type="component" value="Chromosome 4"/>
</dbReference>
<keyword evidence="1" id="KW-0812">Transmembrane</keyword>
<reference evidence="2" key="2">
    <citation type="submission" date="2018-03" db="EMBL/GenBank/DDBJ databases">
        <title>The Triticum urartu genome reveals the dynamic nature of wheat genome evolution.</title>
        <authorList>
            <person name="Ling H."/>
            <person name="Ma B."/>
            <person name="Shi X."/>
            <person name="Liu H."/>
            <person name="Dong L."/>
            <person name="Sun H."/>
            <person name="Cao Y."/>
            <person name="Gao Q."/>
            <person name="Zheng S."/>
            <person name="Li Y."/>
            <person name="Yu Y."/>
            <person name="Du H."/>
            <person name="Qi M."/>
            <person name="Li Y."/>
            <person name="Yu H."/>
            <person name="Cui Y."/>
            <person name="Wang N."/>
            <person name="Chen C."/>
            <person name="Wu H."/>
            <person name="Zhao Y."/>
            <person name="Zhang J."/>
            <person name="Li Y."/>
            <person name="Zhou W."/>
            <person name="Zhang B."/>
            <person name="Hu W."/>
            <person name="Eijk M."/>
            <person name="Tang J."/>
            <person name="Witsenboer H."/>
            <person name="Zhao S."/>
            <person name="Li Z."/>
            <person name="Zhang A."/>
            <person name="Wang D."/>
            <person name="Liang C."/>
        </authorList>
    </citation>
    <scope>NUCLEOTIDE SEQUENCE [LARGE SCALE GENOMIC DNA]</scope>
    <source>
        <strain evidence="2">cv. G1812</strain>
    </source>
</reference>